<sequence length="267" mass="28483">MRKPALALVSASFFSIIATESHAGEHLWSGDWYLTLGGAGISGPKFEGADSRKLSFSPIISLGRQGSGSRFSSRNDSASLAIVDTDMFRAGIAGKFVPARDSDDYRDIKGLSDVKWGAELGGFVDVYPTDFVRLRGELRQGIRSHDGLVADLSADVFTDIAPDIQLSGGPRARYATSGYSKAYYGVNAEESAASGLSQYDPDGGWQSVGVGTALTWKATEQLSTSAFAEYSRLVGTAGDSSLVQERGSRNQFMFGVSASYKFGFSLD</sequence>
<protein>
    <submittedName>
        <fullName evidence="7">MipA/OmpV family protein</fullName>
    </submittedName>
</protein>
<evidence type="ECO:0000256" key="4">
    <source>
        <dbReference type="ARBA" id="ARBA00023136"/>
    </source>
</evidence>
<proteinExistence type="inferred from homology"/>
<comment type="caution">
    <text evidence="7">The sequence shown here is derived from an EMBL/GenBank/DDBJ whole genome shotgun (WGS) entry which is preliminary data.</text>
</comment>
<keyword evidence="5" id="KW-0998">Cell outer membrane</keyword>
<keyword evidence="3 6" id="KW-0732">Signal</keyword>
<dbReference type="GO" id="GO:0009279">
    <property type="term" value="C:cell outer membrane"/>
    <property type="evidence" value="ECO:0007669"/>
    <property type="project" value="UniProtKB-SubCell"/>
</dbReference>
<feature type="signal peptide" evidence="6">
    <location>
        <begin position="1"/>
        <end position="23"/>
    </location>
</feature>
<gene>
    <name evidence="7" type="ORF">G6N76_08070</name>
</gene>
<accession>A0A6M1RX21</accession>
<evidence type="ECO:0000313" key="7">
    <source>
        <dbReference type="EMBL" id="NGO63629.1"/>
    </source>
</evidence>
<evidence type="ECO:0000256" key="5">
    <source>
        <dbReference type="ARBA" id="ARBA00023237"/>
    </source>
</evidence>
<keyword evidence="8" id="KW-1185">Reference proteome</keyword>
<organism evidence="7 8">
    <name type="scientific">Rhizobium daejeonense</name>
    <dbReference type="NCBI Taxonomy" id="240521"/>
    <lineage>
        <taxon>Bacteria</taxon>
        <taxon>Pseudomonadati</taxon>
        <taxon>Pseudomonadota</taxon>
        <taxon>Alphaproteobacteria</taxon>
        <taxon>Hyphomicrobiales</taxon>
        <taxon>Rhizobiaceae</taxon>
        <taxon>Rhizobium/Agrobacterium group</taxon>
        <taxon>Rhizobium</taxon>
    </lineage>
</organism>
<dbReference type="Proteomes" id="UP000477849">
    <property type="component" value="Unassembled WGS sequence"/>
</dbReference>
<feature type="chain" id="PRO_5026817657" evidence="6">
    <location>
        <begin position="24"/>
        <end position="267"/>
    </location>
</feature>
<dbReference type="Pfam" id="PF06629">
    <property type="entry name" value="MipA"/>
    <property type="match status" value="1"/>
</dbReference>
<reference evidence="7 8" key="1">
    <citation type="submission" date="2020-02" db="EMBL/GenBank/DDBJ databases">
        <title>Genome sequence of the type strain CCBAU10050 of Rhizobium daejeonense.</title>
        <authorList>
            <person name="Gao J."/>
            <person name="Sun J."/>
        </authorList>
    </citation>
    <scope>NUCLEOTIDE SEQUENCE [LARGE SCALE GENOMIC DNA]</scope>
    <source>
        <strain evidence="7 8">CCBAU10050</strain>
    </source>
</reference>
<dbReference type="EMBL" id="JAAKZH010000002">
    <property type="protein sequence ID" value="NGO63629.1"/>
    <property type="molecule type" value="Genomic_DNA"/>
</dbReference>
<dbReference type="RefSeq" id="WP_163903813.1">
    <property type="nucleotide sequence ID" value="NZ_CP048427.1"/>
</dbReference>
<evidence type="ECO:0000256" key="3">
    <source>
        <dbReference type="ARBA" id="ARBA00022729"/>
    </source>
</evidence>
<evidence type="ECO:0000256" key="1">
    <source>
        <dbReference type="ARBA" id="ARBA00004442"/>
    </source>
</evidence>
<dbReference type="PANTHER" id="PTHR38776:SF1">
    <property type="entry name" value="MLTA-INTERACTING PROTEIN-RELATED"/>
    <property type="match status" value="1"/>
</dbReference>
<keyword evidence="4" id="KW-0472">Membrane</keyword>
<dbReference type="AlphaFoldDB" id="A0A6M1RX21"/>
<name>A0A6M1RX21_9HYPH</name>
<dbReference type="PANTHER" id="PTHR38776">
    <property type="entry name" value="MLTA-INTERACTING PROTEIN-RELATED"/>
    <property type="match status" value="1"/>
</dbReference>
<dbReference type="InterPro" id="IPR010583">
    <property type="entry name" value="MipA"/>
</dbReference>
<evidence type="ECO:0000256" key="6">
    <source>
        <dbReference type="SAM" id="SignalP"/>
    </source>
</evidence>
<evidence type="ECO:0000313" key="8">
    <source>
        <dbReference type="Proteomes" id="UP000477849"/>
    </source>
</evidence>
<comment type="subcellular location">
    <subcellularLocation>
        <location evidence="1">Cell outer membrane</location>
    </subcellularLocation>
</comment>
<evidence type="ECO:0000256" key="2">
    <source>
        <dbReference type="ARBA" id="ARBA00005722"/>
    </source>
</evidence>
<comment type="similarity">
    <text evidence="2">Belongs to the MipA/OmpV family.</text>
</comment>